<organism evidence="1 2">
    <name type="scientific">Streblomastix strix</name>
    <dbReference type="NCBI Taxonomy" id="222440"/>
    <lineage>
        <taxon>Eukaryota</taxon>
        <taxon>Metamonada</taxon>
        <taxon>Preaxostyla</taxon>
        <taxon>Oxymonadida</taxon>
        <taxon>Streblomastigidae</taxon>
        <taxon>Streblomastix</taxon>
    </lineage>
</organism>
<gene>
    <name evidence="1" type="ORF">EZS28_034229</name>
</gene>
<sequence>LVAMMDVASRDQTPSTDAALIKMRMITGTVYWQLSSVISVLQMQINYQILAKVMRLTISISMFMTVEAVTEATVKKRTFKYLTHLSNLANSAA</sequence>
<evidence type="ECO:0000313" key="1">
    <source>
        <dbReference type="EMBL" id="KAA6370243.1"/>
    </source>
</evidence>
<accession>A0A5J4UJ54</accession>
<reference evidence="1 2" key="1">
    <citation type="submission" date="2019-03" db="EMBL/GenBank/DDBJ databases">
        <title>Single cell metagenomics reveals metabolic interactions within the superorganism composed of flagellate Streblomastix strix and complex community of Bacteroidetes bacteria on its surface.</title>
        <authorList>
            <person name="Treitli S.C."/>
            <person name="Kolisko M."/>
            <person name="Husnik F."/>
            <person name="Keeling P."/>
            <person name="Hampl V."/>
        </authorList>
    </citation>
    <scope>NUCLEOTIDE SEQUENCE [LARGE SCALE GENOMIC DNA]</scope>
    <source>
        <strain evidence="1">ST1C</strain>
    </source>
</reference>
<proteinExistence type="predicted"/>
<dbReference type="AlphaFoldDB" id="A0A5J4UJ54"/>
<name>A0A5J4UJ54_9EUKA</name>
<comment type="caution">
    <text evidence="1">The sequence shown here is derived from an EMBL/GenBank/DDBJ whole genome shotgun (WGS) entry which is preliminary data.</text>
</comment>
<feature type="non-terminal residue" evidence="1">
    <location>
        <position position="1"/>
    </location>
</feature>
<evidence type="ECO:0000313" key="2">
    <source>
        <dbReference type="Proteomes" id="UP000324800"/>
    </source>
</evidence>
<dbReference type="EMBL" id="SNRW01015576">
    <property type="protein sequence ID" value="KAA6370243.1"/>
    <property type="molecule type" value="Genomic_DNA"/>
</dbReference>
<dbReference type="Proteomes" id="UP000324800">
    <property type="component" value="Unassembled WGS sequence"/>
</dbReference>
<protein>
    <submittedName>
        <fullName evidence="1">Uncharacterized protein</fullName>
    </submittedName>
</protein>